<evidence type="ECO:0008006" key="4">
    <source>
        <dbReference type="Google" id="ProtNLM"/>
    </source>
</evidence>
<dbReference type="OrthoDB" id="2871125at2"/>
<evidence type="ECO:0000313" key="3">
    <source>
        <dbReference type="Proteomes" id="UP000095209"/>
    </source>
</evidence>
<feature type="transmembrane region" description="Helical" evidence="1">
    <location>
        <begin position="97"/>
        <end position="119"/>
    </location>
</feature>
<reference evidence="2 3" key="1">
    <citation type="submission" date="2016-08" db="EMBL/GenBank/DDBJ databases">
        <title>Genome of Bacillus solimangrovi GH2-4.</title>
        <authorList>
            <person name="Lim S."/>
            <person name="Kim B.-C."/>
        </authorList>
    </citation>
    <scope>NUCLEOTIDE SEQUENCE [LARGE SCALE GENOMIC DNA]</scope>
    <source>
        <strain evidence="2 3">GH2-4</strain>
    </source>
</reference>
<organism evidence="2 3">
    <name type="scientific">Bacillus solimangrovi</name>
    <dbReference type="NCBI Taxonomy" id="1305675"/>
    <lineage>
        <taxon>Bacteria</taxon>
        <taxon>Bacillati</taxon>
        <taxon>Bacillota</taxon>
        <taxon>Bacilli</taxon>
        <taxon>Bacillales</taxon>
        <taxon>Bacillaceae</taxon>
        <taxon>Bacillus</taxon>
    </lineage>
</organism>
<protein>
    <recommendedName>
        <fullName evidence="4">Ferric oxidoreductase domain-containing protein</fullName>
    </recommendedName>
</protein>
<comment type="caution">
    <text evidence="2">The sequence shown here is derived from an EMBL/GenBank/DDBJ whole genome shotgun (WGS) entry which is preliminary data.</text>
</comment>
<evidence type="ECO:0000313" key="2">
    <source>
        <dbReference type="EMBL" id="OEH94291.1"/>
    </source>
</evidence>
<feature type="transmembrane region" description="Helical" evidence="1">
    <location>
        <begin position="125"/>
        <end position="147"/>
    </location>
</feature>
<name>A0A1E5LJP8_9BACI</name>
<proteinExistence type="predicted"/>
<dbReference type="AlphaFoldDB" id="A0A1E5LJP8"/>
<feature type="transmembrane region" description="Helical" evidence="1">
    <location>
        <begin position="44"/>
        <end position="68"/>
    </location>
</feature>
<accession>A0A1E5LJP8</accession>
<keyword evidence="1" id="KW-0812">Transmembrane</keyword>
<dbReference type="EMBL" id="MJEH01000003">
    <property type="protein sequence ID" value="OEH94291.1"/>
    <property type="molecule type" value="Genomic_DNA"/>
</dbReference>
<keyword evidence="3" id="KW-1185">Reference proteome</keyword>
<gene>
    <name evidence="2" type="ORF">BFG57_08515</name>
</gene>
<dbReference type="STRING" id="1305675.BFG57_08515"/>
<sequence length="180" mass="20589">MRKKDSRKFIILKSFFIVVLVVSSFLTIISLMNNVVPSLIVNELQIVDVFLTKVTIIFSIAAIALLLFRKLWMPIRKDQNNVSNIMRKSWLFLKKRHVLFGWITAAAATAHSVYFLVFLPEQMDVVVSGSIVAIIMIILVILGQYLNNKTKLNPLIGKVHLWLGVIFFISLMYHFVDSHG</sequence>
<keyword evidence="1" id="KW-1133">Transmembrane helix</keyword>
<feature type="transmembrane region" description="Helical" evidence="1">
    <location>
        <begin position="159"/>
        <end position="176"/>
    </location>
</feature>
<feature type="transmembrane region" description="Helical" evidence="1">
    <location>
        <begin position="12"/>
        <end position="32"/>
    </location>
</feature>
<evidence type="ECO:0000256" key="1">
    <source>
        <dbReference type="SAM" id="Phobius"/>
    </source>
</evidence>
<keyword evidence="1" id="KW-0472">Membrane</keyword>
<dbReference type="RefSeq" id="WP_069715647.1">
    <property type="nucleotide sequence ID" value="NZ_MJEH01000003.1"/>
</dbReference>
<dbReference type="Proteomes" id="UP000095209">
    <property type="component" value="Unassembled WGS sequence"/>
</dbReference>